<dbReference type="VEuPathDB" id="VectorBase:PPAPM1_008251"/>
<organism evidence="6 7">
    <name type="scientific">Phlebotomus papatasi</name>
    <name type="common">Sandfly</name>
    <dbReference type="NCBI Taxonomy" id="29031"/>
    <lineage>
        <taxon>Eukaryota</taxon>
        <taxon>Metazoa</taxon>
        <taxon>Ecdysozoa</taxon>
        <taxon>Arthropoda</taxon>
        <taxon>Hexapoda</taxon>
        <taxon>Insecta</taxon>
        <taxon>Pterygota</taxon>
        <taxon>Neoptera</taxon>
        <taxon>Endopterygota</taxon>
        <taxon>Diptera</taxon>
        <taxon>Nematocera</taxon>
        <taxon>Psychodoidea</taxon>
        <taxon>Psychodidae</taxon>
        <taxon>Phlebotomus</taxon>
        <taxon>Phlebotomus</taxon>
    </lineage>
</organism>
<keyword evidence="2 5" id="KW-0812">Transmembrane</keyword>
<evidence type="ECO:0000313" key="6">
    <source>
        <dbReference type="EnsemblMetazoa" id="PPAI000765-PA"/>
    </source>
</evidence>
<comment type="subcellular location">
    <subcellularLocation>
        <location evidence="1">Membrane</location>
        <topology evidence="1">Multi-pass membrane protein</topology>
    </subcellularLocation>
</comment>
<dbReference type="InterPro" id="IPR008253">
    <property type="entry name" value="Marvel"/>
</dbReference>
<dbReference type="EMBL" id="AJVK01002280">
    <property type="status" value="NOT_ANNOTATED_CDS"/>
    <property type="molecule type" value="Genomic_DNA"/>
</dbReference>
<evidence type="ECO:0000256" key="1">
    <source>
        <dbReference type="ARBA" id="ARBA00004141"/>
    </source>
</evidence>
<keyword evidence="4 5" id="KW-0472">Membrane</keyword>
<evidence type="ECO:0000256" key="4">
    <source>
        <dbReference type="ARBA" id="ARBA00023136"/>
    </source>
</evidence>
<accession>A0A1B0D093</accession>
<evidence type="ECO:0000256" key="5">
    <source>
        <dbReference type="PROSITE-ProRule" id="PRU00581"/>
    </source>
</evidence>
<dbReference type="Proteomes" id="UP000092462">
    <property type="component" value="Unassembled WGS sequence"/>
</dbReference>
<proteinExistence type="predicted"/>
<reference evidence="6" key="1">
    <citation type="submission" date="2022-08" db="UniProtKB">
        <authorList>
            <consortium name="EnsemblMetazoa"/>
        </authorList>
    </citation>
    <scope>IDENTIFICATION</scope>
    <source>
        <strain evidence="6">Israel</strain>
    </source>
</reference>
<evidence type="ECO:0000256" key="2">
    <source>
        <dbReference type="ARBA" id="ARBA00022692"/>
    </source>
</evidence>
<sequence>MTDPGFPAQHTTATMTTTETHVSPQIRYDPSYLRTVPGILKLVCIVLNLIGFICIEVSAFSYHSRGSFFNSVSMTGFWFTGIMLLLYLFHVLEKFYRLPWLHIEMVFNAVWTLLYALAAGLAAAMGLEAYTAAAFFGFCAMVAYGYDAFLKYKAVQSGQIAQGTRQQTTVQQQTTTA</sequence>
<keyword evidence="7" id="KW-1185">Reference proteome</keyword>
<dbReference type="InterPro" id="IPR050578">
    <property type="entry name" value="MARVEL-CKLF_proteins"/>
</dbReference>
<dbReference type="PROSITE" id="PS51225">
    <property type="entry name" value="MARVEL"/>
    <property type="match status" value="1"/>
</dbReference>
<protein>
    <submittedName>
        <fullName evidence="6">Uncharacterized protein</fullName>
    </submittedName>
</protein>
<dbReference type="AlphaFoldDB" id="A0A1B0D093"/>
<evidence type="ECO:0000256" key="3">
    <source>
        <dbReference type="ARBA" id="ARBA00022989"/>
    </source>
</evidence>
<keyword evidence="3" id="KW-1133">Transmembrane helix</keyword>
<name>A0A1B0D093_PHLPP</name>
<dbReference type="Pfam" id="PF01284">
    <property type="entry name" value="MARVEL"/>
    <property type="match status" value="1"/>
</dbReference>
<dbReference type="EnsemblMetazoa" id="PPAI000765-RA">
    <property type="protein sequence ID" value="PPAI000765-PA"/>
    <property type="gene ID" value="PPAI000765"/>
</dbReference>
<evidence type="ECO:0000313" key="7">
    <source>
        <dbReference type="Proteomes" id="UP000092462"/>
    </source>
</evidence>
<dbReference type="PANTHER" id="PTHR22776:SF49">
    <property type="entry name" value="MARVEL DOMAIN-CONTAINING PROTEIN"/>
    <property type="match status" value="1"/>
</dbReference>
<dbReference type="VEuPathDB" id="VectorBase:PPAI000765"/>
<dbReference type="GO" id="GO:0016020">
    <property type="term" value="C:membrane"/>
    <property type="evidence" value="ECO:0007669"/>
    <property type="project" value="UniProtKB-SubCell"/>
</dbReference>
<dbReference type="PANTHER" id="PTHR22776">
    <property type="entry name" value="MARVEL-CONTAINING POTENTIAL LIPID RAFT-ASSOCIATED PROTEIN"/>
    <property type="match status" value="1"/>
</dbReference>